<feature type="domain" description="ABC transporter" evidence="3">
    <location>
        <begin position="30"/>
        <end position="248"/>
    </location>
</feature>
<dbReference type="Pfam" id="PF00005">
    <property type="entry name" value="ABC_tran"/>
    <property type="match status" value="1"/>
</dbReference>
<dbReference type="EMBL" id="JBEHZE010000001">
    <property type="protein sequence ID" value="MEX6632488.1"/>
    <property type="molecule type" value="Genomic_DNA"/>
</dbReference>
<comment type="caution">
    <text evidence="4">The sequence shown here is derived from an EMBL/GenBank/DDBJ whole genome shotgun (WGS) entry which is preliminary data.</text>
</comment>
<dbReference type="Gene3D" id="3.40.50.300">
    <property type="entry name" value="P-loop containing nucleotide triphosphate hydrolases"/>
    <property type="match status" value="1"/>
</dbReference>
<accession>A0ABV3Z1Y6</accession>
<evidence type="ECO:0000313" key="4">
    <source>
        <dbReference type="EMBL" id="MEX6632488.1"/>
    </source>
</evidence>
<dbReference type="GO" id="GO:0005524">
    <property type="term" value="F:ATP binding"/>
    <property type="evidence" value="ECO:0007669"/>
    <property type="project" value="UniProtKB-KW"/>
</dbReference>
<dbReference type="PROSITE" id="PS50893">
    <property type="entry name" value="ABC_TRANSPORTER_2"/>
    <property type="match status" value="1"/>
</dbReference>
<sequence>MASIELNNVGVHYLIPQAKSAGLVGAMRSLAMGGVIGKRHGRIGVTALDDISFSLVNGDRLGLIGHNGAGKSTLLRVLSGILPPTSGRIRVEGRISALMSIQLGLDSYSTGYENIRSRARFMGLTEEEIDSRFDDIAAFSELGDYLDLPIRSYSAGMRLRLAFSIATAFSPEILILDEWLSAGDDYFQKKARERLTGLIDKTGIFAFASHNDALMARMCNKGMVLHQGKPVFFGEINEALAYHKGVPQ</sequence>
<dbReference type="InterPro" id="IPR003593">
    <property type="entry name" value="AAA+_ATPase"/>
</dbReference>
<evidence type="ECO:0000256" key="2">
    <source>
        <dbReference type="ARBA" id="ARBA00022840"/>
    </source>
</evidence>
<dbReference type="SUPFAM" id="SSF52540">
    <property type="entry name" value="P-loop containing nucleoside triphosphate hydrolases"/>
    <property type="match status" value="1"/>
</dbReference>
<evidence type="ECO:0000259" key="3">
    <source>
        <dbReference type="PROSITE" id="PS50893"/>
    </source>
</evidence>
<keyword evidence="5" id="KW-1185">Reference proteome</keyword>
<dbReference type="RefSeq" id="WP_369312412.1">
    <property type="nucleotide sequence ID" value="NZ_JBEHZE010000001.1"/>
</dbReference>
<keyword evidence="1" id="KW-0547">Nucleotide-binding</keyword>
<dbReference type="SMART" id="SM00382">
    <property type="entry name" value="AAA"/>
    <property type="match status" value="1"/>
</dbReference>
<proteinExistence type="predicted"/>
<dbReference type="InterPro" id="IPR050683">
    <property type="entry name" value="Bact_Polysacc_Export_ATP-bd"/>
</dbReference>
<dbReference type="InterPro" id="IPR003439">
    <property type="entry name" value="ABC_transporter-like_ATP-bd"/>
</dbReference>
<dbReference type="InterPro" id="IPR015860">
    <property type="entry name" value="ABC_transpr_TagH-like"/>
</dbReference>
<keyword evidence="2 4" id="KW-0067">ATP-binding</keyword>
<dbReference type="PANTHER" id="PTHR46743">
    <property type="entry name" value="TEICHOIC ACIDS EXPORT ATP-BINDING PROTEIN TAGH"/>
    <property type="match status" value="1"/>
</dbReference>
<dbReference type="InterPro" id="IPR027417">
    <property type="entry name" value="P-loop_NTPase"/>
</dbReference>
<name>A0ABV3Z1Y6_9PROT</name>
<dbReference type="PANTHER" id="PTHR46743:SF3">
    <property type="entry name" value="ABC-TYPE POLYSACCHARIDE_POLYOL PHOSPHATE TRANSPORT SYSTEM, ATPASE COMPONENT"/>
    <property type="match status" value="1"/>
</dbReference>
<dbReference type="Proteomes" id="UP001560685">
    <property type="component" value="Unassembled WGS sequence"/>
</dbReference>
<evidence type="ECO:0000256" key="1">
    <source>
        <dbReference type="ARBA" id="ARBA00022741"/>
    </source>
</evidence>
<evidence type="ECO:0000313" key="5">
    <source>
        <dbReference type="Proteomes" id="UP001560685"/>
    </source>
</evidence>
<protein>
    <submittedName>
        <fullName evidence="4">ABC transporter ATP-binding protein</fullName>
    </submittedName>
</protein>
<organism evidence="4 5">
    <name type="scientific">Hyphococcus lacteus</name>
    <dbReference type="NCBI Taxonomy" id="3143536"/>
    <lineage>
        <taxon>Bacteria</taxon>
        <taxon>Pseudomonadati</taxon>
        <taxon>Pseudomonadota</taxon>
        <taxon>Alphaproteobacteria</taxon>
        <taxon>Parvularculales</taxon>
        <taxon>Parvularculaceae</taxon>
        <taxon>Hyphococcus</taxon>
    </lineage>
</organism>
<gene>
    <name evidence="4" type="ORF">ABFZ84_02910</name>
</gene>
<dbReference type="CDD" id="cd03220">
    <property type="entry name" value="ABC_KpsT_Wzt"/>
    <property type="match status" value="1"/>
</dbReference>
<reference evidence="4 5" key="1">
    <citation type="submission" date="2024-05" db="EMBL/GenBank/DDBJ databases">
        <title>Three bacterial strains, DH-69, EH-24, and ECK-19 isolated from coastal sediments.</title>
        <authorList>
            <person name="Ye Y.-Q."/>
            <person name="Du Z.-J."/>
        </authorList>
    </citation>
    <scope>NUCLEOTIDE SEQUENCE [LARGE SCALE GENOMIC DNA]</scope>
    <source>
        <strain evidence="4 5">ECK-19</strain>
    </source>
</reference>